<proteinExistence type="predicted"/>
<keyword evidence="3" id="KW-1185">Reference proteome</keyword>
<feature type="compositionally biased region" description="Basic and acidic residues" evidence="1">
    <location>
        <begin position="245"/>
        <end position="272"/>
    </location>
</feature>
<feature type="region of interest" description="Disordered" evidence="1">
    <location>
        <begin position="1"/>
        <end position="30"/>
    </location>
</feature>
<evidence type="ECO:0000313" key="3">
    <source>
        <dbReference type="Proteomes" id="UP001150217"/>
    </source>
</evidence>
<evidence type="ECO:0000256" key="1">
    <source>
        <dbReference type="SAM" id="MobiDB-lite"/>
    </source>
</evidence>
<name>A0ABQ8UXZ0_9AGAR</name>
<dbReference type="Proteomes" id="UP001150217">
    <property type="component" value="Unassembled WGS sequence"/>
</dbReference>
<sequence length="386" mass="42245">MSLPSSSAATGAPNPVPPPVSSPSHPHSTEMTADAAIDELANTLEEPPLGQLALFRSVFGVGVSLVRYIVDDPLWPLLAAAGLPCSFCIRGKKEANCSVVPHLARCSNCDDKKPCVLGRLARFRYFSPFARRFLEVHGDPGQRTRFTLPSEQWRNIAAKIEASTNSTVALIELNSLDEQDQQELDRLELGEFLRKRPQLPRPSTTTSLPSPLPSVVATPRALAKKRKRSIQQEEGGSSSLRKRPVREVSEPEVAPEVHDRKRKRPVGESRDAEVPDYRRVVLVLRPPLVDSSGSVPLTGDRVDEVVHPPTPSEETGSARVPLPPSQAQSSDLLGRKRSNSPGSSSRFIPPVVSERRSAVTISTPPPSQIRIKRTVIETQIDSQSQY</sequence>
<dbReference type="EMBL" id="JANVFT010000148">
    <property type="protein sequence ID" value="KAJ4464057.1"/>
    <property type="molecule type" value="Genomic_DNA"/>
</dbReference>
<evidence type="ECO:0000313" key="2">
    <source>
        <dbReference type="EMBL" id="KAJ4464057.1"/>
    </source>
</evidence>
<feature type="compositionally biased region" description="Polar residues" evidence="1">
    <location>
        <begin position="376"/>
        <end position="386"/>
    </location>
</feature>
<organism evidence="2 3">
    <name type="scientific">Lentinula lateritia</name>
    <dbReference type="NCBI Taxonomy" id="40482"/>
    <lineage>
        <taxon>Eukaryota</taxon>
        <taxon>Fungi</taxon>
        <taxon>Dikarya</taxon>
        <taxon>Basidiomycota</taxon>
        <taxon>Agaricomycotina</taxon>
        <taxon>Agaricomycetes</taxon>
        <taxon>Agaricomycetidae</taxon>
        <taxon>Agaricales</taxon>
        <taxon>Marasmiineae</taxon>
        <taxon>Omphalotaceae</taxon>
        <taxon>Lentinula</taxon>
    </lineage>
</organism>
<feature type="region of interest" description="Disordered" evidence="1">
    <location>
        <begin position="289"/>
        <end position="386"/>
    </location>
</feature>
<protein>
    <submittedName>
        <fullName evidence="2">Uncharacterized protein</fullName>
    </submittedName>
</protein>
<reference evidence="2" key="1">
    <citation type="submission" date="2022-08" db="EMBL/GenBank/DDBJ databases">
        <title>A Global Phylogenomic Analysis of the Shiitake Genus Lentinula.</title>
        <authorList>
            <consortium name="DOE Joint Genome Institute"/>
            <person name="Sierra-Patev S."/>
            <person name="Min B."/>
            <person name="Naranjo-Ortiz M."/>
            <person name="Looney B."/>
            <person name="Konkel Z."/>
            <person name="Slot J.C."/>
            <person name="Sakamoto Y."/>
            <person name="Steenwyk J.L."/>
            <person name="Rokas A."/>
            <person name="Carro J."/>
            <person name="Camarero S."/>
            <person name="Ferreira P."/>
            <person name="Molpeceres G."/>
            <person name="Ruiz-Duenas F.J."/>
            <person name="Serrano A."/>
            <person name="Henrissat B."/>
            <person name="Drula E."/>
            <person name="Hughes K.W."/>
            <person name="Mata J.L."/>
            <person name="Ishikawa N.K."/>
            <person name="Vargas-Isla R."/>
            <person name="Ushijima S."/>
            <person name="Smith C.A."/>
            <person name="Ahrendt S."/>
            <person name="Andreopoulos W."/>
            <person name="He G."/>
            <person name="Labutti K."/>
            <person name="Lipzen A."/>
            <person name="Ng V."/>
            <person name="Riley R."/>
            <person name="Sandor L."/>
            <person name="Barry K."/>
            <person name="Martinez A.T."/>
            <person name="Xiao Y."/>
            <person name="Gibbons J.G."/>
            <person name="Terashima K."/>
            <person name="Grigoriev I.V."/>
            <person name="Hibbett D.S."/>
        </authorList>
    </citation>
    <scope>NUCLEOTIDE SEQUENCE</scope>
    <source>
        <strain evidence="2">RHP3577 ss4</strain>
    </source>
</reference>
<comment type="caution">
    <text evidence="2">The sequence shown here is derived from an EMBL/GenBank/DDBJ whole genome shotgun (WGS) entry which is preliminary data.</text>
</comment>
<feature type="region of interest" description="Disordered" evidence="1">
    <location>
        <begin position="195"/>
        <end position="272"/>
    </location>
</feature>
<accession>A0ABQ8UXZ0</accession>
<gene>
    <name evidence="2" type="ORF">C8R41DRAFT_872264</name>
</gene>